<evidence type="ECO:0000313" key="8">
    <source>
        <dbReference type="EMBL" id="KAF5821084.1"/>
    </source>
</evidence>
<dbReference type="Gramene" id="mRNA:HanXRQr2_Chr01g0009681">
    <property type="protein sequence ID" value="mRNA:HanXRQr2_Chr01g0009681"/>
    <property type="gene ID" value="HanXRQr2_Chr01g0009681"/>
</dbReference>
<keyword evidence="5" id="KW-0539">Nucleus</keyword>
<evidence type="ECO:0000256" key="5">
    <source>
        <dbReference type="ARBA" id="ARBA00023242"/>
    </source>
</evidence>
<dbReference type="GO" id="GO:0006355">
    <property type="term" value="P:regulation of DNA-templated transcription"/>
    <property type="evidence" value="ECO:0007669"/>
    <property type="project" value="UniProtKB-ARBA"/>
</dbReference>
<feature type="region of interest" description="Disordered" evidence="6">
    <location>
        <begin position="135"/>
        <end position="162"/>
    </location>
</feature>
<reference evidence="8" key="3">
    <citation type="submission" date="2020-06" db="EMBL/GenBank/DDBJ databases">
        <title>Helianthus annuus Genome sequencing and assembly Release 2.</title>
        <authorList>
            <person name="Gouzy J."/>
            <person name="Langlade N."/>
            <person name="Munos S."/>
        </authorList>
    </citation>
    <scope>NUCLEOTIDE SEQUENCE</scope>
    <source>
        <tissue evidence="8">Leaves</tissue>
    </source>
</reference>
<dbReference type="GO" id="GO:0003677">
    <property type="term" value="F:DNA binding"/>
    <property type="evidence" value="ECO:0007669"/>
    <property type="project" value="UniProtKB-KW"/>
</dbReference>
<dbReference type="Gene3D" id="1.10.10.60">
    <property type="entry name" value="Homeodomain-like"/>
    <property type="match status" value="1"/>
</dbReference>
<gene>
    <name evidence="9" type="ORF">HannXRQ_Chr08g0228661</name>
    <name evidence="8" type="ORF">HanXRQr2_Chr01g0009681</name>
</gene>
<dbReference type="OMA" id="WSEATEP"/>
<feature type="domain" description="Myb-like" evidence="7">
    <location>
        <begin position="30"/>
        <end position="86"/>
    </location>
</feature>
<evidence type="ECO:0000256" key="6">
    <source>
        <dbReference type="SAM" id="MobiDB-lite"/>
    </source>
</evidence>
<feature type="compositionally biased region" description="Basic and acidic residues" evidence="6">
    <location>
        <begin position="1"/>
        <end position="12"/>
    </location>
</feature>
<organism evidence="9 10">
    <name type="scientific">Helianthus annuus</name>
    <name type="common">Common sunflower</name>
    <dbReference type="NCBI Taxonomy" id="4232"/>
    <lineage>
        <taxon>Eukaryota</taxon>
        <taxon>Viridiplantae</taxon>
        <taxon>Streptophyta</taxon>
        <taxon>Embryophyta</taxon>
        <taxon>Tracheophyta</taxon>
        <taxon>Spermatophyta</taxon>
        <taxon>Magnoliopsida</taxon>
        <taxon>eudicotyledons</taxon>
        <taxon>Gunneridae</taxon>
        <taxon>Pentapetalae</taxon>
        <taxon>asterids</taxon>
        <taxon>campanulids</taxon>
        <taxon>Asterales</taxon>
        <taxon>Asteraceae</taxon>
        <taxon>Asteroideae</taxon>
        <taxon>Heliantheae alliance</taxon>
        <taxon>Heliantheae</taxon>
        <taxon>Helianthus</taxon>
    </lineage>
</organism>
<dbReference type="EMBL" id="MNCJ02000316">
    <property type="protein sequence ID" value="KAF5821084.1"/>
    <property type="molecule type" value="Genomic_DNA"/>
</dbReference>
<dbReference type="CDD" id="cd12203">
    <property type="entry name" value="GT1"/>
    <property type="match status" value="1"/>
</dbReference>
<evidence type="ECO:0000313" key="10">
    <source>
        <dbReference type="Proteomes" id="UP000215914"/>
    </source>
</evidence>
<reference evidence="8 10" key="1">
    <citation type="journal article" date="2017" name="Nature">
        <title>The sunflower genome provides insights into oil metabolism, flowering and Asterid evolution.</title>
        <authorList>
            <person name="Badouin H."/>
            <person name="Gouzy J."/>
            <person name="Grassa C.J."/>
            <person name="Murat F."/>
            <person name="Staton S.E."/>
            <person name="Cottret L."/>
            <person name="Lelandais-Briere C."/>
            <person name="Owens G.L."/>
            <person name="Carrere S."/>
            <person name="Mayjonade B."/>
            <person name="Legrand L."/>
            <person name="Gill N."/>
            <person name="Kane N.C."/>
            <person name="Bowers J.E."/>
            <person name="Hubner S."/>
            <person name="Bellec A."/>
            <person name="Berard A."/>
            <person name="Berges H."/>
            <person name="Blanchet N."/>
            <person name="Boniface M.C."/>
            <person name="Brunel D."/>
            <person name="Catrice O."/>
            <person name="Chaidir N."/>
            <person name="Claudel C."/>
            <person name="Donnadieu C."/>
            <person name="Faraut T."/>
            <person name="Fievet G."/>
            <person name="Helmstetter N."/>
            <person name="King M."/>
            <person name="Knapp S.J."/>
            <person name="Lai Z."/>
            <person name="Le Paslier M.C."/>
            <person name="Lippi Y."/>
            <person name="Lorenzon L."/>
            <person name="Mandel J.R."/>
            <person name="Marage G."/>
            <person name="Marchand G."/>
            <person name="Marquand E."/>
            <person name="Bret-Mestries E."/>
            <person name="Morien E."/>
            <person name="Nambeesan S."/>
            <person name="Nguyen T."/>
            <person name="Pegot-Espagnet P."/>
            <person name="Pouilly N."/>
            <person name="Raftis F."/>
            <person name="Sallet E."/>
            <person name="Schiex T."/>
            <person name="Thomas J."/>
            <person name="Vandecasteele C."/>
            <person name="Vares D."/>
            <person name="Vear F."/>
            <person name="Vautrin S."/>
            <person name="Crespi M."/>
            <person name="Mangin B."/>
            <person name="Burke J.M."/>
            <person name="Salse J."/>
            <person name="Munos S."/>
            <person name="Vincourt P."/>
            <person name="Rieseberg L.H."/>
            <person name="Langlade N.B."/>
        </authorList>
    </citation>
    <scope>NUCLEOTIDE SEQUENCE [LARGE SCALE GENOMIC DNA]</scope>
    <source>
        <strain evidence="10">cv. SF193</strain>
        <tissue evidence="8">Leaves</tissue>
    </source>
</reference>
<evidence type="ECO:0000256" key="2">
    <source>
        <dbReference type="ARBA" id="ARBA00023015"/>
    </source>
</evidence>
<reference evidence="9" key="2">
    <citation type="submission" date="2017-02" db="EMBL/GenBank/DDBJ databases">
        <title>Sunflower complete genome.</title>
        <authorList>
            <person name="Langlade N."/>
            <person name="Munos S."/>
        </authorList>
    </citation>
    <scope>NUCLEOTIDE SEQUENCE [LARGE SCALE GENOMIC DNA]</scope>
    <source>
        <tissue evidence="9">Leaves</tissue>
    </source>
</reference>
<evidence type="ECO:0000256" key="4">
    <source>
        <dbReference type="ARBA" id="ARBA00023163"/>
    </source>
</evidence>
<dbReference type="AlphaFoldDB" id="A0A251U845"/>
<dbReference type="PANTHER" id="PTHR21654">
    <property type="entry name" value="FI21293P1"/>
    <property type="match status" value="1"/>
</dbReference>
<feature type="region of interest" description="Disordered" evidence="6">
    <location>
        <begin position="1"/>
        <end position="26"/>
    </location>
</feature>
<dbReference type="Pfam" id="PF13837">
    <property type="entry name" value="Myb_DNA-bind_4"/>
    <property type="match status" value="1"/>
</dbReference>
<dbReference type="PROSITE" id="PS50090">
    <property type="entry name" value="MYB_LIKE"/>
    <property type="match status" value="1"/>
</dbReference>
<sequence>MDPRFLHDHISEGGDTSGGGGSGVDRFPQWSIQETRDLLMIRAELDSTFMESKDKKLLWEFISTKMKERGYNRSVEQCKSKWKTLVTCYKGCETMEQEGYMMQQFPFYSELQTFFANRMQRLLWMEPSGLRKRAMEVSSDDEESRNAEKASGNNKKRKKVESGKLHEILEKYKIQQMQTEMQLMKMYEAKEEERRMKEMAWRKTMEEMEKERLMLDEQWREREDQRRVREEARAEKRDALITELLNKLTPN</sequence>
<dbReference type="FunFam" id="1.10.10.60:FF:000032">
    <property type="entry name" value="Zinc finger and SCAN domain-containing 20"/>
    <property type="match status" value="1"/>
</dbReference>
<evidence type="ECO:0000259" key="7">
    <source>
        <dbReference type="PROSITE" id="PS50090"/>
    </source>
</evidence>
<dbReference type="EMBL" id="CM007897">
    <property type="protein sequence ID" value="OTG18952.1"/>
    <property type="molecule type" value="Genomic_DNA"/>
</dbReference>
<proteinExistence type="predicted"/>
<keyword evidence="3" id="KW-0238">DNA-binding</keyword>
<dbReference type="GO" id="GO:0005634">
    <property type="term" value="C:nucleus"/>
    <property type="evidence" value="ECO:0007669"/>
    <property type="project" value="UniProtKB-SubCell"/>
</dbReference>
<keyword evidence="4" id="KW-0804">Transcription</keyword>
<accession>A0A251U845</accession>
<dbReference type="InterPro" id="IPR044822">
    <property type="entry name" value="Myb_DNA-bind_4"/>
</dbReference>
<protein>
    <submittedName>
        <fullName evidence="9">Putative myb-like domain, C2H2-zinc finger protein family</fullName>
    </submittedName>
    <submittedName>
        <fullName evidence="8">Transcription factor MYB family</fullName>
    </submittedName>
</protein>
<dbReference type="InterPro" id="IPR001005">
    <property type="entry name" value="SANT/Myb"/>
</dbReference>
<dbReference type="Proteomes" id="UP000215914">
    <property type="component" value="Chromosome 8"/>
</dbReference>
<keyword evidence="10" id="KW-1185">Reference proteome</keyword>
<dbReference type="PANTHER" id="PTHR21654:SF66">
    <property type="entry name" value="TRIHELIX TRANSCRIPTION FACTOR GT-3B"/>
    <property type="match status" value="1"/>
</dbReference>
<evidence type="ECO:0000256" key="3">
    <source>
        <dbReference type="ARBA" id="ARBA00023125"/>
    </source>
</evidence>
<dbReference type="OrthoDB" id="691673at2759"/>
<evidence type="ECO:0000256" key="1">
    <source>
        <dbReference type="ARBA" id="ARBA00004123"/>
    </source>
</evidence>
<dbReference type="InParanoid" id="A0A251U845"/>
<evidence type="ECO:0000313" key="9">
    <source>
        <dbReference type="EMBL" id="OTG18952.1"/>
    </source>
</evidence>
<name>A0A251U845_HELAN</name>
<keyword evidence="2" id="KW-0805">Transcription regulation</keyword>
<comment type="subcellular location">
    <subcellularLocation>
        <location evidence="1">Nucleus</location>
    </subcellularLocation>
</comment>